<gene>
    <name evidence="2" type="ORF">DFH01_16315</name>
</gene>
<dbReference type="EMBL" id="QGNA01000003">
    <property type="protein sequence ID" value="PWS36695.1"/>
    <property type="molecule type" value="Genomic_DNA"/>
</dbReference>
<evidence type="ECO:0000313" key="2">
    <source>
        <dbReference type="EMBL" id="PWS36695.1"/>
    </source>
</evidence>
<keyword evidence="3" id="KW-1185">Reference proteome</keyword>
<dbReference type="NCBIfam" id="TIGR02595">
    <property type="entry name" value="PEP_CTERM"/>
    <property type="match status" value="1"/>
</dbReference>
<dbReference type="InterPro" id="IPR013424">
    <property type="entry name" value="Ice-binding_C"/>
</dbReference>
<proteinExistence type="predicted"/>
<feature type="domain" description="Ice-binding protein C-terminal" evidence="1">
    <location>
        <begin position="170"/>
        <end position="195"/>
    </location>
</feature>
<evidence type="ECO:0000313" key="3">
    <source>
        <dbReference type="Proteomes" id="UP000245765"/>
    </source>
</evidence>
<name>A0A317FCU5_9PROT</name>
<dbReference type="Pfam" id="PF07589">
    <property type="entry name" value="PEP-CTERM"/>
    <property type="match status" value="1"/>
</dbReference>
<organism evidence="2 3">
    <name type="scientific">Falsiroseomonas bella</name>
    <dbReference type="NCBI Taxonomy" id="2184016"/>
    <lineage>
        <taxon>Bacteria</taxon>
        <taxon>Pseudomonadati</taxon>
        <taxon>Pseudomonadota</taxon>
        <taxon>Alphaproteobacteria</taxon>
        <taxon>Acetobacterales</taxon>
        <taxon>Roseomonadaceae</taxon>
        <taxon>Falsiroseomonas</taxon>
    </lineage>
</organism>
<dbReference type="AlphaFoldDB" id="A0A317FCU5"/>
<protein>
    <recommendedName>
        <fullName evidence="1">Ice-binding protein C-terminal domain-containing protein</fullName>
    </recommendedName>
</protein>
<accession>A0A317FCU5</accession>
<sequence>MGWAAPGEAAIQTYVFTGTVTFAGGLAPTITSGQAVSGFFKVDTTTPADGSSDATVAGYAAITAFSITVGGYTATSTGGRIVIVNDTNDVLGIQGSNPVTGAAINGLVPASPRIELSDSTGAVFGPAAAGLPLPFVFGAFDGTDGVVEFSGNDPGQAAFTLSGLRLVEVTVPEPVALALFGLGLAGLAGLRAGRRAVVRA</sequence>
<dbReference type="Proteomes" id="UP000245765">
    <property type="component" value="Unassembled WGS sequence"/>
</dbReference>
<comment type="caution">
    <text evidence="2">The sequence shown here is derived from an EMBL/GenBank/DDBJ whole genome shotgun (WGS) entry which is preliminary data.</text>
</comment>
<evidence type="ECO:0000259" key="1">
    <source>
        <dbReference type="Pfam" id="PF07589"/>
    </source>
</evidence>
<reference evidence="3" key="1">
    <citation type="submission" date="2018-05" db="EMBL/GenBank/DDBJ databases">
        <authorList>
            <person name="Du Z."/>
            <person name="Wang X."/>
        </authorList>
    </citation>
    <scope>NUCLEOTIDE SEQUENCE [LARGE SCALE GENOMIC DNA]</scope>
    <source>
        <strain evidence="3">CQN31</strain>
    </source>
</reference>